<protein>
    <submittedName>
        <fullName evidence="3">Adenylate cyclase</fullName>
    </submittedName>
</protein>
<dbReference type="CDD" id="cd07891">
    <property type="entry name" value="CYTH-like_CthTTM-like_1"/>
    <property type="match status" value="1"/>
</dbReference>
<dbReference type="PROSITE" id="PS51707">
    <property type="entry name" value="CYTH"/>
    <property type="match status" value="1"/>
</dbReference>
<name>A0A2K8UBI2_9GAMM</name>
<dbReference type="OrthoDB" id="9805588at2"/>
<feature type="active site" description="Proton acceptor" evidence="1">
    <location>
        <position position="30"/>
    </location>
</feature>
<dbReference type="EMBL" id="CP020370">
    <property type="protein sequence ID" value="AUB82936.1"/>
    <property type="molecule type" value="Genomic_DNA"/>
</dbReference>
<dbReference type="InterPro" id="IPR012042">
    <property type="entry name" value="NeuTTM/CthTTM-like"/>
</dbReference>
<dbReference type="PIRSF" id="PIRSF016487">
    <property type="entry name" value="CYTH_UCP016487"/>
    <property type="match status" value="1"/>
</dbReference>
<proteinExistence type="predicted"/>
<evidence type="ECO:0000313" key="3">
    <source>
        <dbReference type="EMBL" id="AUB82936.1"/>
    </source>
</evidence>
<dbReference type="AlphaFoldDB" id="A0A2K8UBI2"/>
<keyword evidence="4" id="KW-1185">Reference proteome</keyword>
<evidence type="ECO:0000313" key="4">
    <source>
        <dbReference type="Proteomes" id="UP000232638"/>
    </source>
</evidence>
<dbReference type="InterPro" id="IPR033469">
    <property type="entry name" value="CYTH-like_dom_sf"/>
</dbReference>
<evidence type="ECO:0000259" key="2">
    <source>
        <dbReference type="PROSITE" id="PS51707"/>
    </source>
</evidence>
<dbReference type="KEGG" id="tsy:THSYN_19635"/>
<dbReference type="PANTHER" id="PTHR40114">
    <property type="entry name" value="SLR0698 PROTEIN"/>
    <property type="match status" value="1"/>
</dbReference>
<feature type="domain" description="CYTH" evidence="2">
    <location>
        <begin position="2"/>
        <end position="149"/>
    </location>
</feature>
<dbReference type="PANTHER" id="PTHR40114:SF1">
    <property type="entry name" value="SLR0698 PROTEIN"/>
    <property type="match status" value="1"/>
</dbReference>
<accession>A0A2K8UBI2</accession>
<dbReference type="RefSeq" id="WP_100920640.1">
    <property type="nucleotide sequence ID" value="NZ_CP020370.1"/>
</dbReference>
<dbReference type="SMART" id="SM01118">
    <property type="entry name" value="CYTH"/>
    <property type="match status" value="1"/>
</dbReference>
<evidence type="ECO:0000256" key="1">
    <source>
        <dbReference type="PIRSR" id="PIRSR016487-1"/>
    </source>
</evidence>
<dbReference type="InterPro" id="IPR023577">
    <property type="entry name" value="CYTH_domain"/>
</dbReference>
<sequence>MGIEIERKFLVRNDTWRALAQGETRIRQGYLATTGTLTVRVRLTEDSAYLTLKGPPLGLARSEFEYQIPPADGEALLRELAILPVVEKVRYRIPGGQHHWDLDVFTGDNAGLVLAEIELTREHEPFDLPDWAGLEVTGDPRYSNANLARRPFKEW</sequence>
<dbReference type="Pfam" id="PF01928">
    <property type="entry name" value="CYTH"/>
    <property type="match status" value="1"/>
</dbReference>
<reference evidence="3 4" key="1">
    <citation type="submission" date="2017-03" db="EMBL/GenBank/DDBJ databases">
        <title>Complete genome sequence of Candidatus 'Thiodictyon syntrophicum' sp. nov. strain Cad16T, a photolithoautotroph purple sulfur bacterium isolated from an alpine meromictic lake.</title>
        <authorList>
            <person name="Luedin S.M."/>
            <person name="Pothier J.F."/>
            <person name="Danza F."/>
            <person name="Storelli N."/>
            <person name="Wittwer M."/>
            <person name="Tonolla M."/>
        </authorList>
    </citation>
    <scope>NUCLEOTIDE SEQUENCE [LARGE SCALE GENOMIC DNA]</scope>
    <source>
        <strain evidence="3 4">Cad16T</strain>
    </source>
</reference>
<dbReference type="SUPFAM" id="SSF55154">
    <property type="entry name" value="CYTH-like phosphatases"/>
    <property type="match status" value="1"/>
</dbReference>
<dbReference type="Gene3D" id="2.40.320.10">
    <property type="entry name" value="Hypothetical Protein Pfu-838710-001"/>
    <property type="match status" value="1"/>
</dbReference>
<organism evidence="3 4">
    <name type="scientific">Candidatus Thiodictyon syntrophicum</name>
    <dbReference type="NCBI Taxonomy" id="1166950"/>
    <lineage>
        <taxon>Bacteria</taxon>
        <taxon>Pseudomonadati</taxon>
        <taxon>Pseudomonadota</taxon>
        <taxon>Gammaproteobacteria</taxon>
        <taxon>Chromatiales</taxon>
        <taxon>Chromatiaceae</taxon>
        <taxon>Thiodictyon</taxon>
    </lineage>
</organism>
<gene>
    <name evidence="3" type="ORF">THSYN_19635</name>
</gene>
<dbReference type="Proteomes" id="UP000232638">
    <property type="component" value="Chromosome"/>
</dbReference>